<keyword evidence="5" id="KW-0547">Nucleotide-binding</keyword>
<evidence type="ECO:0000259" key="11">
    <source>
        <dbReference type="PROSITE" id="PS50929"/>
    </source>
</evidence>
<dbReference type="GO" id="GO:0015421">
    <property type="term" value="F:ABC-type oligopeptide transporter activity"/>
    <property type="evidence" value="ECO:0007669"/>
    <property type="project" value="TreeGrafter"/>
</dbReference>
<evidence type="ECO:0000256" key="3">
    <source>
        <dbReference type="ARBA" id="ARBA00022475"/>
    </source>
</evidence>
<protein>
    <submittedName>
        <fullName evidence="12">ATP-binding cassette domain-containing protein</fullName>
    </submittedName>
</protein>
<dbReference type="PANTHER" id="PTHR43394:SF1">
    <property type="entry name" value="ATP-BINDING CASSETTE SUB-FAMILY B MEMBER 10, MITOCHONDRIAL"/>
    <property type="match status" value="1"/>
</dbReference>
<feature type="transmembrane region" description="Helical" evidence="9">
    <location>
        <begin position="137"/>
        <end position="158"/>
    </location>
</feature>
<dbReference type="InterPro" id="IPR003593">
    <property type="entry name" value="AAA+_ATPase"/>
</dbReference>
<dbReference type="PANTHER" id="PTHR43394">
    <property type="entry name" value="ATP-DEPENDENT PERMEASE MDL1, MITOCHONDRIAL"/>
    <property type="match status" value="1"/>
</dbReference>
<dbReference type="InterPro" id="IPR017871">
    <property type="entry name" value="ABC_transporter-like_CS"/>
</dbReference>
<dbReference type="Gene3D" id="1.20.1560.10">
    <property type="entry name" value="ABC transporter type 1, transmembrane domain"/>
    <property type="match status" value="1"/>
</dbReference>
<dbReference type="OrthoDB" id="9808328at2"/>
<feature type="transmembrane region" description="Helical" evidence="9">
    <location>
        <begin position="58"/>
        <end position="76"/>
    </location>
</feature>
<dbReference type="InterPro" id="IPR036640">
    <property type="entry name" value="ABC1_TM_sf"/>
</dbReference>
<evidence type="ECO:0000256" key="4">
    <source>
        <dbReference type="ARBA" id="ARBA00022692"/>
    </source>
</evidence>
<comment type="subcellular location">
    <subcellularLocation>
        <location evidence="1">Cell membrane</location>
        <topology evidence="1">Multi-pass membrane protein</topology>
    </subcellularLocation>
</comment>
<evidence type="ECO:0000256" key="7">
    <source>
        <dbReference type="ARBA" id="ARBA00022989"/>
    </source>
</evidence>
<dbReference type="GO" id="GO:0005524">
    <property type="term" value="F:ATP binding"/>
    <property type="evidence" value="ECO:0007669"/>
    <property type="project" value="UniProtKB-KW"/>
</dbReference>
<evidence type="ECO:0000256" key="6">
    <source>
        <dbReference type="ARBA" id="ARBA00022840"/>
    </source>
</evidence>
<feature type="transmembrane region" description="Helical" evidence="9">
    <location>
        <begin position="244"/>
        <end position="267"/>
    </location>
</feature>
<keyword evidence="2" id="KW-0813">Transport</keyword>
<evidence type="ECO:0000259" key="10">
    <source>
        <dbReference type="PROSITE" id="PS50893"/>
    </source>
</evidence>
<dbReference type="Proteomes" id="UP000477083">
    <property type="component" value="Unassembled WGS sequence"/>
</dbReference>
<evidence type="ECO:0000313" key="13">
    <source>
        <dbReference type="Proteomes" id="UP000477083"/>
    </source>
</evidence>
<feature type="domain" description="ABC transmembrane type-1" evidence="11">
    <location>
        <begin position="23"/>
        <end position="305"/>
    </location>
</feature>
<dbReference type="Pfam" id="PF00664">
    <property type="entry name" value="ABC_membrane"/>
    <property type="match status" value="1"/>
</dbReference>
<dbReference type="PROSITE" id="PS50929">
    <property type="entry name" value="ABC_TM1F"/>
    <property type="match status" value="1"/>
</dbReference>
<sequence>MTSLQLIRWLWRDYLRPWRWWFALAMLLMSVEGATVGALSFLVKPMFDQVFVGGSSEAVVWVALAVGGVFVLRALTGFAHKVIMARLGERMVQAMQGDVLRHLLTLDQSFYTIHPPGSLIERTRGDSGAIRNLASQVIAALGRDLSALISVLAVVLWIDPMWTLVAVAGVPLLLLPIIALQKLVRRTSRKARAAAADNATRLDEIYHGVATIQINGIEAREADRYTAAQRRYIKQQVRAETGSAAIPALIDLVAAIGLAGVLTYGGYEIIGGEKTVGEFMTFFIAMAAVFDPLRRLGAISGAWQSTRASLDRVVQLLQIAPRVTSPAKPLPTPTERGAMRLEFESVSFGYGTSPVLANLGFTAEPGQTTAIVGPSGAGKTTLFKLLTRMIDPDTGRVTVAGQDLRDLDLAQLRGLYSVVAQDTALFDETIRDNILLGRKDVTEAQLAAALDSAHLTEFVAGLPAGLDTPAGPRGSALSGGQRQRVAIARALLRDAPILLLDEATSALDAKSERMVQDALERLAQGRTTLVIAHRLATVRNADKIVVMQAGHVVEQGRHDELVAQNGVYASLSRLQFGA</sequence>
<dbReference type="AlphaFoldDB" id="A0A6L8VIY6"/>
<dbReference type="GO" id="GO:0016887">
    <property type="term" value="F:ATP hydrolysis activity"/>
    <property type="evidence" value="ECO:0007669"/>
    <property type="project" value="InterPro"/>
</dbReference>
<keyword evidence="3" id="KW-1003">Cell membrane</keyword>
<accession>A0A6L8VIY6</accession>
<feature type="transmembrane region" description="Helical" evidence="9">
    <location>
        <begin position="20"/>
        <end position="43"/>
    </location>
</feature>
<feature type="domain" description="ABC transporter" evidence="10">
    <location>
        <begin position="341"/>
        <end position="574"/>
    </location>
</feature>
<organism evidence="12 13">
    <name type="scientific">Frigidibacter albus</name>
    <dbReference type="NCBI Taxonomy" id="1465486"/>
    <lineage>
        <taxon>Bacteria</taxon>
        <taxon>Pseudomonadati</taxon>
        <taxon>Pseudomonadota</taxon>
        <taxon>Alphaproteobacteria</taxon>
        <taxon>Rhodobacterales</taxon>
        <taxon>Paracoccaceae</taxon>
        <taxon>Frigidibacter</taxon>
    </lineage>
</organism>
<dbReference type="FunFam" id="3.40.50.300:FF:000221">
    <property type="entry name" value="Multidrug ABC transporter ATP-binding protein"/>
    <property type="match status" value="1"/>
</dbReference>
<evidence type="ECO:0000313" key="12">
    <source>
        <dbReference type="EMBL" id="MZQ90347.1"/>
    </source>
</evidence>
<reference evidence="12 13" key="1">
    <citation type="submission" date="2020-01" db="EMBL/GenBank/DDBJ databases">
        <title>Frigidibacter albus SP32T (=CGMCC 1.13995T).</title>
        <authorList>
            <person name="Liao X."/>
        </authorList>
    </citation>
    <scope>NUCLEOTIDE SEQUENCE [LARGE SCALE GENOMIC DNA]</scope>
    <source>
        <strain evidence="12 13">SP32</strain>
    </source>
</reference>
<dbReference type="PROSITE" id="PS50893">
    <property type="entry name" value="ABC_TRANSPORTER_2"/>
    <property type="match status" value="1"/>
</dbReference>
<evidence type="ECO:0000256" key="8">
    <source>
        <dbReference type="ARBA" id="ARBA00023136"/>
    </source>
</evidence>
<comment type="caution">
    <text evidence="12">The sequence shown here is derived from an EMBL/GenBank/DDBJ whole genome shotgun (WGS) entry which is preliminary data.</text>
</comment>
<dbReference type="InterPro" id="IPR011527">
    <property type="entry name" value="ABC1_TM_dom"/>
</dbReference>
<dbReference type="EMBL" id="WWNR01000009">
    <property type="protein sequence ID" value="MZQ90347.1"/>
    <property type="molecule type" value="Genomic_DNA"/>
</dbReference>
<dbReference type="GO" id="GO:0005886">
    <property type="term" value="C:plasma membrane"/>
    <property type="evidence" value="ECO:0007669"/>
    <property type="project" value="UniProtKB-SubCell"/>
</dbReference>
<evidence type="ECO:0000256" key="5">
    <source>
        <dbReference type="ARBA" id="ARBA00022741"/>
    </source>
</evidence>
<dbReference type="RefSeq" id="WP_161347733.1">
    <property type="nucleotide sequence ID" value="NZ_BMGW01000009.1"/>
</dbReference>
<dbReference type="CDD" id="cd18552">
    <property type="entry name" value="ABC_6TM_MsbA_like"/>
    <property type="match status" value="1"/>
</dbReference>
<evidence type="ECO:0000256" key="9">
    <source>
        <dbReference type="SAM" id="Phobius"/>
    </source>
</evidence>
<dbReference type="Pfam" id="PF00005">
    <property type="entry name" value="ABC_tran"/>
    <property type="match status" value="1"/>
</dbReference>
<keyword evidence="8 9" id="KW-0472">Membrane</keyword>
<evidence type="ECO:0000256" key="2">
    <source>
        <dbReference type="ARBA" id="ARBA00022448"/>
    </source>
</evidence>
<gene>
    <name evidence="12" type="ORF">GS660_14720</name>
</gene>
<keyword evidence="13" id="KW-1185">Reference proteome</keyword>
<dbReference type="SUPFAM" id="SSF90123">
    <property type="entry name" value="ABC transporter transmembrane region"/>
    <property type="match status" value="1"/>
</dbReference>
<dbReference type="InterPro" id="IPR027417">
    <property type="entry name" value="P-loop_NTPase"/>
</dbReference>
<dbReference type="PROSITE" id="PS00211">
    <property type="entry name" value="ABC_TRANSPORTER_1"/>
    <property type="match status" value="1"/>
</dbReference>
<evidence type="ECO:0000256" key="1">
    <source>
        <dbReference type="ARBA" id="ARBA00004651"/>
    </source>
</evidence>
<keyword evidence="6 12" id="KW-0067">ATP-binding</keyword>
<name>A0A6L8VIY6_9RHOB</name>
<feature type="transmembrane region" description="Helical" evidence="9">
    <location>
        <begin position="164"/>
        <end position="184"/>
    </location>
</feature>
<keyword evidence="7 9" id="KW-1133">Transmembrane helix</keyword>
<dbReference type="SUPFAM" id="SSF52540">
    <property type="entry name" value="P-loop containing nucleoside triphosphate hydrolases"/>
    <property type="match status" value="1"/>
</dbReference>
<dbReference type="InterPro" id="IPR003439">
    <property type="entry name" value="ABC_transporter-like_ATP-bd"/>
</dbReference>
<dbReference type="InterPro" id="IPR039421">
    <property type="entry name" value="Type_1_exporter"/>
</dbReference>
<dbReference type="Gene3D" id="3.40.50.300">
    <property type="entry name" value="P-loop containing nucleotide triphosphate hydrolases"/>
    <property type="match status" value="1"/>
</dbReference>
<keyword evidence="4 9" id="KW-0812">Transmembrane</keyword>
<proteinExistence type="predicted"/>
<dbReference type="SMART" id="SM00382">
    <property type="entry name" value="AAA"/>
    <property type="match status" value="1"/>
</dbReference>